<proteinExistence type="predicted"/>
<feature type="compositionally biased region" description="Acidic residues" evidence="1">
    <location>
        <begin position="238"/>
        <end position="254"/>
    </location>
</feature>
<dbReference type="EMBL" id="JAWRVI010000105">
    <property type="protein sequence ID" value="KAK4077211.1"/>
    <property type="molecule type" value="Genomic_DNA"/>
</dbReference>
<gene>
    <name evidence="2" type="ORF">Purlil1_12455</name>
</gene>
<evidence type="ECO:0000313" key="2">
    <source>
        <dbReference type="EMBL" id="KAK4077211.1"/>
    </source>
</evidence>
<evidence type="ECO:0000256" key="1">
    <source>
        <dbReference type="SAM" id="MobiDB-lite"/>
    </source>
</evidence>
<comment type="caution">
    <text evidence="2">The sequence shown here is derived from an EMBL/GenBank/DDBJ whole genome shotgun (WGS) entry which is preliminary data.</text>
</comment>
<reference evidence="2 3" key="1">
    <citation type="journal article" date="2024" name="Microbiol. Resour. Announc.">
        <title>Genome annotations for the ascomycete fungi Trichoderma harzianum, Trichoderma aggressivum, and Purpureocillium lilacinum.</title>
        <authorList>
            <person name="Beijen E.P.W."/>
            <person name="Ohm R.A."/>
        </authorList>
    </citation>
    <scope>NUCLEOTIDE SEQUENCE [LARGE SCALE GENOMIC DNA]</scope>
    <source>
        <strain evidence="2 3">CBS 150709</strain>
    </source>
</reference>
<name>A0ABR0BH23_PURLI</name>
<organism evidence="2 3">
    <name type="scientific">Purpureocillium lilacinum</name>
    <name type="common">Paecilomyces lilacinus</name>
    <dbReference type="NCBI Taxonomy" id="33203"/>
    <lineage>
        <taxon>Eukaryota</taxon>
        <taxon>Fungi</taxon>
        <taxon>Dikarya</taxon>
        <taxon>Ascomycota</taxon>
        <taxon>Pezizomycotina</taxon>
        <taxon>Sordariomycetes</taxon>
        <taxon>Hypocreomycetidae</taxon>
        <taxon>Hypocreales</taxon>
        <taxon>Ophiocordycipitaceae</taxon>
        <taxon>Purpureocillium</taxon>
    </lineage>
</organism>
<sequence length="254" mass="28816">MRYIKDPRTVAFPSTLTTLVQVLDQIPKTHLLRVRAIHLSCHTFPAELVGRLTALIFAKELCCLHLCGVGRTWNETVKRDEGKLIRAMPQEWVWRFLPALQVIAFRDILNTLKCTVFPPELEGWTSCIEREADRGLGTLRARSAATTSSDSPSDAWTCLCLCALKTHDCRRICPLREIDQNSAESDPHAKGRGRRPLPDDVWHYHAQEEMRKQRSASLVRELVNQLRARGEDDSGHDVDEESSSWEATDGEDST</sequence>
<evidence type="ECO:0000313" key="3">
    <source>
        <dbReference type="Proteomes" id="UP001287286"/>
    </source>
</evidence>
<protein>
    <recommendedName>
        <fullName evidence="4">F-box domain-containing protein</fullName>
    </recommendedName>
</protein>
<keyword evidence="3" id="KW-1185">Reference proteome</keyword>
<feature type="region of interest" description="Disordered" evidence="1">
    <location>
        <begin position="226"/>
        <end position="254"/>
    </location>
</feature>
<evidence type="ECO:0008006" key="4">
    <source>
        <dbReference type="Google" id="ProtNLM"/>
    </source>
</evidence>
<accession>A0ABR0BH23</accession>
<dbReference type="Proteomes" id="UP001287286">
    <property type="component" value="Unassembled WGS sequence"/>
</dbReference>
<feature type="compositionally biased region" description="Basic and acidic residues" evidence="1">
    <location>
        <begin position="228"/>
        <end position="237"/>
    </location>
</feature>